<feature type="domain" description="SPOR" evidence="3">
    <location>
        <begin position="145"/>
        <end position="224"/>
    </location>
</feature>
<keyword evidence="2" id="KW-0472">Membrane</keyword>
<dbReference type="KEGG" id="hja:BST95_11095"/>
<dbReference type="RefSeq" id="WP_084199493.1">
    <property type="nucleotide sequence ID" value="NZ_BMYL01000002.1"/>
</dbReference>
<dbReference type="Proteomes" id="UP000235162">
    <property type="component" value="Unassembled WGS sequence"/>
</dbReference>
<evidence type="ECO:0000256" key="2">
    <source>
        <dbReference type="SAM" id="Phobius"/>
    </source>
</evidence>
<organism evidence="4 5">
    <name type="scientific">Halioglobus japonicus</name>
    <dbReference type="NCBI Taxonomy" id="930805"/>
    <lineage>
        <taxon>Bacteria</taxon>
        <taxon>Pseudomonadati</taxon>
        <taxon>Pseudomonadota</taxon>
        <taxon>Gammaproteobacteria</taxon>
        <taxon>Cellvibrionales</taxon>
        <taxon>Halieaceae</taxon>
        <taxon>Halioglobus</taxon>
    </lineage>
</organism>
<dbReference type="EMBL" id="PKUR01000002">
    <property type="protein sequence ID" value="PLW86731.1"/>
    <property type="molecule type" value="Genomic_DNA"/>
</dbReference>
<keyword evidence="5" id="KW-1185">Reference proteome</keyword>
<evidence type="ECO:0000313" key="5">
    <source>
        <dbReference type="Proteomes" id="UP000235162"/>
    </source>
</evidence>
<proteinExistence type="predicted"/>
<dbReference type="GO" id="GO:0032506">
    <property type="term" value="P:cytokinetic process"/>
    <property type="evidence" value="ECO:0007669"/>
    <property type="project" value="TreeGrafter"/>
</dbReference>
<keyword evidence="2" id="KW-0812">Transmembrane</keyword>
<dbReference type="InterPro" id="IPR007730">
    <property type="entry name" value="SPOR-like_dom"/>
</dbReference>
<dbReference type="GO" id="GO:0042834">
    <property type="term" value="F:peptidoglycan binding"/>
    <property type="evidence" value="ECO:0007669"/>
    <property type="project" value="InterPro"/>
</dbReference>
<feature type="region of interest" description="Disordered" evidence="1">
    <location>
        <begin position="33"/>
        <end position="141"/>
    </location>
</feature>
<dbReference type="PANTHER" id="PTHR38687">
    <property type="entry name" value="CELL DIVISION PROTEIN DEDD-RELATED"/>
    <property type="match status" value="1"/>
</dbReference>
<protein>
    <recommendedName>
        <fullName evidence="3">SPOR domain-containing protein</fullName>
    </recommendedName>
</protein>
<dbReference type="InterPro" id="IPR052521">
    <property type="entry name" value="Cell_div_SPOR-domain"/>
</dbReference>
<evidence type="ECO:0000313" key="4">
    <source>
        <dbReference type="EMBL" id="PLW86731.1"/>
    </source>
</evidence>
<dbReference type="SUPFAM" id="SSF110997">
    <property type="entry name" value="Sporulation related repeat"/>
    <property type="match status" value="1"/>
</dbReference>
<accession>A0AAP8SNQ5</accession>
<name>A0AAP8SNQ5_9GAMM</name>
<dbReference type="Gene3D" id="3.30.70.1070">
    <property type="entry name" value="Sporulation related repeat"/>
    <property type="match status" value="1"/>
</dbReference>
<sequence length="226" mass="24600">MNDVLKQRLVGALILVALGIVFWPIIFVDSGQRERAEDVRIPPRPQVQTTPLEPPDMAGLRPSPATERAAAPEPDTEWLTLDPSGVPPGVNAGEPIADDQSASAPEPAPEPEPQPKPDPEPVAKPVAEAPKTRSEPPVKPALDADGLPISWILRVASLSNATRAEELRAELVSMGHKAYVKKVPSNGKTFYRVYIGPKVEKVNLERIQSEINARFGVTTMITRYYP</sequence>
<dbReference type="AlphaFoldDB" id="A0AAP8SNQ5"/>
<comment type="caution">
    <text evidence="4">The sequence shown here is derived from an EMBL/GenBank/DDBJ whole genome shotgun (WGS) entry which is preliminary data.</text>
</comment>
<reference evidence="4 5" key="1">
    <citation type="submission" date="2018-01" db="EMBL/GenBank/DDBJ databases">
        <title>The draft genome sequence of Halioglobus japonicus S1-36.</title>
        <authorList>
            <person name="Du Z.-J."/>
            <person name="Shi M.-J."/>
        </authorList>
    </citation>
    <scope>NUCLEOTIDE SEQUENCE [LARGE SCALE GENOMIC DNA]</scope>
    <source>
        <strain evidence="4 5">S1-36</strain>
    </source>
</reference>
<keyword evidence="2" id="KW-1133">Transmembrane helix</keyword>
<feature type="transmembrane region" description="Helical" evidence="2">
    <location>
        <begin position="9"/>
        <end position="28"/>
    </location>
</feature>
<dbReference type="GO" id="GO:0032153">
    <property type="term" value="C:cell division site"/>
    <property type="evidence" value="ECO:0007669"/>
    <property type="project" value="TreeGrafter"/>
</dbReference>
<dbReference type="PANTHER" id="PTHR38687:SF1">
    <property type="entry name" value="CELL DIVISION PROTEIN DEDD"/>
    <property type="match status" value="1"/>
</dbReference>
<dbReference type="GO" id="GO:0030428">
    <property type="term" value="C:cell septum"/>
    <property type="evidence" value="ECO:0007669"/>
    <property type="project" value="TreeGrafter"/>
</dbReference>
<dbReference type="Pfam" id="PF05036">
    <property type="entry name" value="SPOR"/>
    <property type="match status" value="1"/>
</dbReference>
<evidence type="ECO:0000256" key="1">
    <source>
        <dbReference type="SAM" id="MobiDB-lite"/>
    </source>
</evidence>
<evidence type="ECO:0000259" key="3">
    <source>
        <dbReference type="PROSITE" id="PS51724"/>
    </source>
</evidence>
<dbReference type="PROSITE" id="PS51724">
    <property type="entry name" value="SPOR"/>
    <property type="match status" value="1"/>
</dbReference>
<dbReference type="InterPro" id="IPR036680">
    <property type="entry name" value="SPOR-like_sf"/>
</dbReference>
<gene>
    <name evidence="4" type="ORF">C0029_10105</name>
</gene>